<evidence type="ECO:0000256" key="2">
    <source>
        <dbReference type="ARBA" id="ARBA00006333"/>
    </source>
</evidence>
<dbReference type="GO" id="GO:0010333">
    <property type="term" value="F:terpene synthase activity"/>
    <property type="evidence" value="ECO:0007669"/>
    <property type="project" value="InterPro"/>
</dbReference>
<keyword evidence="5 6" id="KW-0456">Lyase</keyword>
<sequence length="292" mass="32979">MTYDSLRLACDFINMLFIMDEISDVQDGAGARLTMDKHITILLGGQCDGSAISRMTSSIRTRILNLFGPNSLPRFLSEYRSYSEAIGVEAARRDSRTVISLEDYRIFRRENGAVKPCLVFIEPCFGIDLPDKVFEDPIFKRLRDVALDMILWSNDVYSYKMEQAKPGHSYSNYITVVMKEKGLTIQEAFDYAGTEFQTLMSQFIAEKAALPSFGTEIDNDLKCYVVGLERWVSGNLQFSFETLRYFGGEREEVKKTLIVRLLRPADSNASTPSHAVGKGCTESIRTLLSSKL</sequence>
<dbReference type="GO" id="GO:0046872">
    <property type="term" value="F:metal ion binding"/>
    <property type="evidence" value="ECO:0007669"/>
    <property type="project" value="UniProtKB-KW"/>
</dbReference>
<protein>
    <recommendedName>
        <fullName evidence="6">Terpene synthase</fullName>
        <ecNumber evidence="6">4.2.3.-</ecNumber>
    </recommendedName>
</protein>
<dbReference type="InterPro" id="IPR034686">
    <property type="entry name" value="Terpene_cyclase-like_2"/>
</dbReference>
<keyword evidence="3 6" id="KW-0479">Metal-binding</keyword>
<evidence type="ECO:0000256" key="4">
    <source>
        <dbReference type="ARBA" id="ARBA00022842"/>
    </source>
</evidence>
<dbReference type="PANTHER" id="PTHR35201">
    <property type="entry name" value="TERPENE SYNTHASE"/>
    <property type="match status" value="1"/>
</dbReference>
<dbReference type="PANTHER" id="PTHR35201:SF4">
    <property type="entry name" value="BETA-PINACENE SYNTHASE-RELATED"/>
    <property type="match status" value="1"/>
</dbReference>
<comment type="cofactor">
    <cofactor evidence="1 6">
        <name>Mg(2+)</name>
        <dbReference type="ChEBI" id="CHEBI:18420"/>
    </cofactor>
</comment>
<comment type="caution">
    <text evidence="7">The sequence shown here is derived from an EMBL/GenBank/DDBJ whole genome shotgun (WGS) entry which is preliminary data.</text>
</comment>
<evidence type="ECO:0000256" key="3">
    <source>
        <dbReference type="ARBA" id="ARBA00022723"/>
    </source>
</evidence>
<evidence type="ECO:0000256" key="5">
    <source>
        <dbReference type="ARBA" id="ARBA00023239"/>
    </source>
</evidence>
<dbReference type="EMBL" id="SGPK01000025">
    <property type="protein sequence ID" value="THH10891.1"/>
    <property type="molecule type" value="Genomic_DNA"/>
</dbReference>
<dbReference type="SFLD" id="SFLDG01020">
    <property type="entry name" value="Terpene_Cyclase_Like_2"/>
    <property type="match status" value="1"/>
</dbReference>
<evidence type="ECO:0000256" key="6">
    <source>
        <dbReference type="RuleBase" id="RU366034"/>
    </source>
</evidence>
<evidence type="ECO:0000313" key="8">
    <source>
        <dbReference type="Proteomes" id="UP000308199"/>
    </source>
</evidence>
<accession>A0A4S4LHX7</accession>
<evidence type="ECO:0000256" key="1">
    <source>
        <dbReference type="ARBA" id="ARBA00001946"/>
    </source>
</evidence>
<proteinExistence type="inferred from homology"/>
<dbReference type="OrthoDB" id="2861623at2759"/>
<dbReference type="AlphaFoldDB" id="A0A4S4LHX7"/>
<reference evidence="7 8" key="1">
    <citation type="submission" date="2019-02" db="EMBL/GenBank/DDBJ databases">
        <title>Genome sequencing of the rare red list fungi Phellinidium pouzarii.</title>
        <authorList>
            <person name="Buettner E."/>
            <person name="Kellner H."/>
        </authorList>
    </citation>
    <scope>NUCLEOTIDE SEQUENCE [LARGE SCALE GENOMIC DNA]</scope>
    <source>
        <strain evidence="7 8">DSM 108285</strain>
    </source>
</reference>
<comment type="similarity">
    <text evidence="2 6">Belongs to the terpene synthase family.</text>
</comment>
<organism evidence="7 8">
    <name type="scientific">Phellinidium pouzarii</name>
    <dbReference type="NCBI Taxonomy" id="167371"/>
    <lineage>
        <taxon>Eukaryota</taxon>
        <taxon>Fungi</taxon>
        <taxon>Dikarya</taxon>
        <taxon>Basidiomycota</taxon>
        <taxon>Agaricomycotina</taxon>
        <taxon>Agaricomycetes</taxon>
        <taxon>Hymenochaetales</taxon>
        <taxon>Hymenochaetaceae</taxon>
        <taxon>Phellinidium</taxon>
    </lineage>
</organism>
<dbReference type="SFLD" id="SFLDS00005">
    <property type="entry name" value="Isoprenoid_Synthase_Type_I"/>
    <property type="match status" value="1"/>
</dbReference>
<keyword evidence="8" id="KW-1185">Reference proteome</keyword>
<dbReference type="Proteomes" id="UP000308199">
    <property type="component" value="Unassembled WGS sequence"/>
</dbReference>
<name>A0A4S4LHX7_9AGAM</name>
<dbReference type="Pfam" id="PF19086">
    <property type="entry name" value="Terpene_syn_C_2"/>
    <property type="match status" value="1"/>
</dbReference>
<dbReference type="SUPFAM" id="SSF48576">
    <property type="entry name" value="Terpenoid synthases"/>
    <property type="match status" value="1"/>
</dbReference>
<evidence type="ECO:0000313" key="7">
    <source>
        <dbReference type="EMBL" id="THH10891.1"/>
    </source>
</evidence>
<dbReference type="InterPro" id="IPR008949">
    <property type="entry name" value="Isoprenoid_synthase_dom_sf"/>
</dbReference>
<dbReference type="EC" id="4.2.3.-" evidence="6"/>
<keyword evidence="4 6" id="KW-0460">Magnesium</keyword>
<dbReference type="GO" id="GO:0008299">
    <property type="term" value="P:isoprenoid biosynthetic process"/>
    <property type="evidence" value="ECO:0007669"/>
    <property type="project" value="UniProtKB-ARBA"/>
</dbReference>
<gene>
    <name evidence="7" type="ORF">EW145_g1024</name>
</gene>
<dbReference type="Gene3D" id="1.10.600.10">
    <property type="entry name" value="Farnesyl Diphosphate Synthase"/>
    <property type="match status" value="1"/>
</dbReference>